<keyword evidence="5" id="KW-1185">Reference proteome</keyword>
<dbReference type="PANTHER" id="PTHR42776:SF27">
    <property type="entry name" value="DIPEPTIDYL PEPTIDASE FAMILY MEMBER 6"/>
    <property type="match status" value="1"/>
</dbReference>
<proteinExistence type="predicted"/>
<dbReference type="InterPro" id="IPR001375">
    <property type="entry name" value="Peptidase_S9_cat"/>
</dbReference>
<name>A0A1Y6ECZ4_9SPHN</name>
<keyword evidence="4" id="KW-0645">Protease</keyword>
<evidence type="ECO:0000256" key="2">
    <source>
        <dbReference type="SAM" id="SignalP"/>
    </source>
</evidence>
<dbReference type="AlphaFoldDB" id="A0A1Y6ECZ4"/>
<dbReference type="Pfam" id="PF00326">
    <property type="entry name" value="Peptidase_S9"/>
    <property type="match status" value="1"/>
</dbReference>
<organism evidence="4 5">
    <name type="scientific">Altererythrobacter xiamenensis</name>
    <dbReference type="NCBI Taxonomy" id="1316679"/>
    <lineage>
        <taxon>Bacteria</taxon>
        <taxon>Pseudomonadati</taxon>
        <taxon>Pseudomonadota</taxon>
        <taxon>Alphaproteobacteria</taxon>
        <taxon>Sphingomonadales</taxon>
        <taxon>Erythrobacteraceae</taxon>
        <taxon>Altererythrobacter</taxon>
    </lineage>
</organism>
<dbReference type="SUPFAM" id="SSF53474">
    <property type="entry name" value="alpha/beta-Hydrolases"/>
    <property type="match status" value="1"/>
</dbReference>
<dbReference type="GO" id="GO:0006508">
    <property type="term" value="P:proteolysis"/>
    <property type="evidence" value="ECO:0007669"/>
    <property type="project" value="InterPro"/>
</dbReference>
<dbReference type="OrthoDB" id="1094230at2"/>
<evidence type="ECO:0000259" key="3">
    <source>
        <dbReference type="Pfam" id="PF00326"/>
    </source>
</evidence>
<keyword evidence="1" id="KW-0378">Hydrolase</keyword>
<dbReference type="RefSeq" id="WP_086436363.1">
    <property type="nucleotide sequence ID" value="NZ_FXWG01000001.1"/>
</dbReference>
<reference evidence="5" key="1">
    <citation type="submission" date="2017-04" db="EMBL/GenBank/DDBJ databases">
        <authorList>
            <person name="Varghese N."/>
            <person name="Submissions S."/>
        </authorList>
    </citation>
    <scope>NUCLEOTIDE SEQUENCE [LARGE SCALE GENOMIC DNA]</scope>
</reference>
<accession>A0A1Y6ECZ4</accession>
<sequence>MTFKSFAVRSVSAVALGIATLTVAPVAAQSTAAAEQTNQRVPISEIGTIPNTQQVRISPEGNRLAMTVNNDGQEVYAVLDLDDPNPTPRIFASSGEFMEAGDRTVGFYRWIGNDHVVFQLLSRENIFGQRGDLARLVSFNVNTGKMEPLVWRDSGGNASRILHVNHDTGEFLLERQNLGYESGADQRRPEVVKVDVATGKFERFQRPNLIVNSWYADGDGVVRMGTSYDPDNGESRILYRSGDSGNFRTVQKVVDENFVGEGLQPQIFLDEPDMAIATSNHDGFSKVYKVNLTTGDIVEELFAVEGYDVGGAISNRDNNELIGVNYTTDRSRVKYFDPTMKTIQEQILDASFGKDNGRIISMSEDRTKLVLYVAKPNQPGGFYYYNTQNGDFKQVGWINNALKDAELHPVKMIRYPASDGETIEAAVTMPRHRLGQKNLPVVMITHGGPFGPRDNAEYEPWAQSMAEQGYVVVQPNYRGSGGYGTEWIKKGRDDGFGMRMQDDLNDAIDYLASQGIVDANRACMMGWSYGGYASARAAQRDPNRWQCTVAGAGVYDLGLMRRYDVGYLGKFGSNYLAKGAADLDSVSPAANTDGDWAPIMIVHGVRDARVPVEQARVLVSNLKSSGKVEGKDFIYLEQEKNTHNLPYDYTRIEWLGGAAAWLEKHNPAYVSSDPDYASKPPLDPSTIKMAKELNIDL</sequence>
<protein>
    <submittedName>
        <fullName evidence="4">Dipeptidyl aminopeptidase/acylaminoacyl peptidase</fullName>
    </submittedName>
</protein>
<dbReference type="SUPFAM" id="SSF82171">
    <property type="entry name" value="DPP6 N-terminal domain-like"/>
    <property type="match status" value="1"/>
</dbReference>
<dbReference type="EMBL" id="FXWG01000001">
    <property type="protein sequence ID" value="SMQ60405.1"/>
    <property type="molecule type" value="Genomic_DNA"/>
</dbReference>
<dbReference type="Gene3D" id="3.40.50.1820">
    <property type="entry name" value="alpha/beta hydrolase"/>
    <property type="match status" value="1"/>
</dbReference>
<gene>
    <name evidence="4" type="ORF">SAMN06297468_0416</name>
</gene>
<feature type="domain" description="Peptidase S9 prolyl oligopeptidase catalytic" evidence="3">
    <location>
        <begin position="462"/>
        <end position="665"/>
    </location>
</feature>
<dbReference type="Proteomes" id="UP000194420">
    <property type="component" value="Unassembled WGS sequence"/>
</dbReference>
<feature type="signal peptide" evidence="2">
    <location>
        <begin position="1"/>
        <end position="28"/>
    </location>
</feature>
<evidence type="ECO:0000313" key="4">
    <source>
        <dbReference type="EMBL" id="SMQ60405.1"/>
    </source>
</evidence>
<keyword evidence="2" id="KW-0732">Signal</keyword>
<dbReference type="GO" id="GO:0004177">
    <property type="term" value="F:aminopeptidase activity"/>
    <property type="evidence" value="ECO:0007669"/>
    <property type="project" value="UniProtKB-KW"/>
</dbReference>
<dbReference type="GO" id="GO:0004252">
    <property type="term" value="F:serine-type endopeptidase activity"/>
    <property type="evidence" value="ECO:0007669"/>
    <property type="project" value="TreeGrafter"/>
</dbReference>
<evidence type="ECO:0000313" key="5">
    <source>
        <dbReference type="Proteomes" id="UP000194420"/>
    </source>
</evidence>
<keyword evidence="4" id="KW-0031">Aminopeptidase</keyword>
<feature type="chain" id="PRO_5012193197" evidence="2">
    <location>
        <begin position="29"/>
        <end position="697"/>
    </location>
</feature>
<dbReference type="InterPro" id="IPR029058">
    <property type="entry name" value="AB_hydrolase_fold"/>
</dbReference>
<dbReference type="PANTHER" id="PTHR42776">
    <property type="entry name" value="SERINE PEPTIDASE S9 FAMILY MEMBER"/>
    <property type="match status" value="1"/>
</dbReference>
<evidence type="ECO:0000256" key="1">
    <source>
        <dbReference type="ARBA" id="ARBA00022801"/>
    </source>
</evidence>